<evidence type="ECO:0000313" key="2">
    <source>
        <dbReference type="Proteomes" id="UP000509478"/>
    </source>
</evidence>
<keyword evidence="2" id="KW-1185">Reference proteome</keyword>
<dbReference type="Proteomes" id="UP000509478">
    <property type="component" value="Chromosome"/>
</dbReference>
<reference evidence="1 2" key="1">
    <citation type="submission" date="2018-02" db="EMBL/GenBank/DDBJ databases">
        <title>Complete genome of Nitrosopumilus ureaphilus PS0.</title>
        <authorList>
            <person name="Qin W."/>
            <person name="Zheng Y."/>
            <person name="Stahl D.A."/>
        </authorList>
    </citation>
    <scope>NUCLEOTIDE SEQUENCE [LARGE SCALE GENOMIC DNA]</scope>
    <source>
        <strain evidence="1 2">PS0</strain>
    </source>
</reference>
<protein>
    <submittedName>
        <fullName evidence="1">Uncharacterized protein</fullName>
    </submittedName>
</protein>
<dbReference type="EMBL" id="CP026995">
    <property type="protein sequence ID" value="QLH07100.1"/>
    <property type="molecule type" value="Genomic_DNA"/>
</dbReference>
<name>A0A7D5R3L5_9ARCH</name>
<dbReference type="KEGG" id="nue:C5F50_08465"/>
<organism evidence="1 2">
    <name type="scientific">Nitrosopumilus ureiphilus</name>
    <dbReference type="NCBI Taxonomy" id="1470067"/>
    <lineage>
        <taxon>Archaea</taxon>
        <taxon>Nitrososphaerota</taxon>
        <taxon>Nitrososphaeria</taxon>
        <taxon>Nitrosopumilales</taxon>
        <taxon>Nitrosopumilaceae</taxon>
        <taxon>Nitrosopumilus</taxon>
    </lineage>
</organism>
<accession>A0A7D5R3L5</accession>
<sequence>MVIHPMIRILITGLSVKKCEIWAKLLKTYFQDDSATQKVLQKVLTVSKFVFLTQYLVKRVSVIVNIFQKTTASTITSI</sequence>
<gene>
    <name evidence="1" type="ORF">C5F50_08465</name>
</gene>
<dbReference type="AlphaFoldDB" id="A0A7D5R3L5"/>
<proteinExistence type="predicted"/>
<evidence type="ECO:0000313" key="1">
    <source>
        <dbReference type="EMBL" id="QLH07100.1"/>
    </source>
</evidence>